<dbReference type="InterPro" id="IPR007298">
    <property type="entry name" value="Cu-R_lipoprotein_NlpE"/>
</dbReference>
<proteinExistence type="predicted"/>
<feature type="chain" id="PRO_5047064268" evidence="2">
    <location>
        <begin position="34"/>
        <end position="219"/>
    </location>
</feature>
<dbReference type="PROSITE" id="PS51257">
    <property type="entry name" value="PROKAR_LIPOPROTEIN"/>
    <property type="match status" value="1"/>
</dbReference>
<name>A0ABU9XCK5_9GAMM</name>
<protein>
    <submittedName>
        <fullName evidence="3">Copper resistance protein NlpE</fullName>
    </submittedName>
</protein>
<reference evidence="3 4" key="1">
    <citation type="submission" date="2024-05" db="EMBL/GenBank/DDBJ databases">
        <authorList>
            <person name="Kim H.-Y."/>
            <person name="Kim E."/>
            <person name="Cai Y."/>
            <person name="Yang S.-M."/>
            <person name="Lee W."/>
        </authorList>
    </citation>
    <scope>NUCLEOTIDE SEQUENCE [LARGE SCALE GENOMIC DNA]</scope>
    <source>
        <strain evidence="3 4">FBL11</strain>
    </source>
</reference>
<feature type="signal peptide" evidence="2">
    <location>
        <begin position="1"/>
        <end position="33"/>
    </location>
</feature>
<feature type="region of interest" description="Disordered" evidence="1">
    <location>
        <begin position="56"/>
        <end position="75"/>
    </location>
</feature>
<keyword evidence="4" id="KW-1185">Reference proteome</keyword>
<keyword evidence="2" id="KW-0732">Signal</keyword>
<organism evidence="3 4">
    <name type="scientific">Psychrobacter saeujeotis</name>
    <dbReference type="NCBI Taxonomy" id="3143436"/>
    <lineage>
        <taxon>Bacteria</taxon>
        <taxon>Pseudomonadati</taxon>
        <taxon>Pseudomonadota</taxon>
        <taxon>Gammaproteobacteria</taxon>
        <taxon>Moraxellales</taxon>
        <taxon>Moraxellaceae</taxon>
        <taxon>Psychrobacter</taxon>
    </lineage>
</organism>
<dbReference type="Proteomes" id="UP001461960">
    <property type="component" value="Unassembled WGS sequence"/>
</dbReference>
<evidence type="ECO:0000313" key="4">
    <source>
        <dbReference type="Proteomes" id="UP001461960"/>
    </source>
</evidence>
<evidence type="ECO:0000256" key="2">
    <source>
        <dbReference type="SAM" id="SignalP"/>
    </source>
</evidence>
<evidence type="ECO:0000256" key="1">
    <source>
        <dbReference type="SAM" id="MobiDB-lite"/>
    </source>
</evidence>
<dbReference type="Gene3D" id="2.40.128.640">
    <property type="match status" value="1"/>
</dbReference>
<dbReference type="EMBL" id="JBDGHN010000005">
    <property type="protein sequence ID" value="MEN2751750.1"/>
    <property type="molecule type" value="Genomic_DNA"/>
</dbReference>
<feature type="compositionally biased region" description="Basic and acidic residues" evidence="1">
    <location>
        <begin position="57"/>
        <end position="68"/>
    </location>
</feature>
<dbReference type="RefSeq" id="WP_299218795.1">
    <property type="nucleotide sequence ID" value="NZ_JBDGHN010000005.1"/>
</dbReference>
<comment type="caution">
    <text evidence="3">The sequence shown here is derived from an EMBL/GenBank/DDBJ whole genome shotgun (WGS) entry which is preliminary data.</text>
</comment>
<gene>
    <name evidence="3" type="ORF">AAIR29_08905</name>
</gene>
<dbReference type="Pfam" id="PF04170">
    <property type="entry name" value="NlpE"/>
    <property type="match status" value="1"/>
</dbReference>
<accession>A0ABU9XCK5</accession>
<evidence type="ECO:0000313" key="3">
    <source>
        <dbReference type="EMBL" id="MEN2751750.1"/>
    </source>
</evidence>
<sequence length="219" mass="24002">MMKNSIPTPLVTTFSIKRFGSFLLPLSLCMVLAGCDSQSSTTAAAHNASMKQSLTDSKARHDNKHDSIQVDDDSESVAVADNITSTDDGNSLMMAAKPDSPDNIQRRRTPMISDANTDSELQATLIGDYVGILPCSFCSGITATLNLFADGSITKTSIYENPTTPKVPLTEYGIYRQDNDTITIVYENDQIESYRIDNNHLVMLNDDDILNTDYTLSLK</sequence>